<evidence type="ECO:0000256" key="1">
    <source>
        <dbReference type="ARBA" id="ARBA00022990"/>
    </source>
</evidence>
<name>A0A0K0FEK2_STRVS</name>
<dbReference type="InterPro" id="IPR023214">
    <property type="entry name" value="HAD_sf"/>
</dbReference>
<reference evidence="2" key="1">
    <citation type="submission" date="2014-07" db="EMBL/GenBank/DDBJ databases">
        <authorList>
            <person name="Martin A.A"/>
            <person name="De Silva N."/>
        </authorList>
    </citation>
    <scope>NUCLEOTIDE SEQUENCE</scope>
</reference>
<keyword evidence="2" id="KW-1185">Reference proteome</keyword>
<dbReference type="InterPro" id="IPR011945">
    <property type="entry name" value="HAD-SF_ppase_IA/epoxid_hydro_N"/>
</dbReference>
<proteinExistence type="predicted"/>
<dbReference type="SFLD" id="SFLDS00003">
    <property type="entry name" value="Haloacid_Dehalogenase"/>
    <property type="match status" value="1"/>
</dbReference>
<protein>
    <submittedName>
        <fullName evidence="3">Bifunctional epoxide hydrolase 2 (inferred by orthology to a human protein)</fullName>
    </submittedName>
</protein>
<dbReference type="PANTHER" id="PTHR47829">
    <property type="entry name" value="HYDROLASE, PUTATIVE (AFU_ORTHOLOGUE AFUA_1G12880)-RELATED"/>
    <property type="match status" value="1"/>
</dbReference>
<sequence>MVSDGKDSNIKAFIYDMGGVVMKYADERIVDAVQSSESVFGDRLEDLETGKISLSEFFEIPGESDILKQKFEKLQITGGDNKDFDSLFTKFMIRDENIEKSIKILKENGYKIALLTNNFFYDKMKSKSTINNDLKDFDVVVESCRVEMRKPNADIYEHTLSLLNIQPNEAVFLDDLEINCKGAEKVGLKAIQVTANRSEEAVKEIERLTGLSII</sequence>
<dbReference type="WBParaSite" id="SVE_0728600.1">
    <property type="protein sequence ID" value="SVE_0728600.1"/>
    <property type="gene ID" value="SVE_0728600"/>
</dbReference>
<dbReference type="Proteomes" id="UP000035680">
    <property type="component" value="Unassembled WGS sequence"/>
</dbReference>
<dbReference type="PRINTS" id="PR00413">
    <property type="entry name" value="HADHALOGNASE"/>
</dbReference>
<dbReference type="STRING" id="75913.A0A0K0FEK2"/>
<dbReference type="InterPro" id="IPR036412">
    <property type="entry name" value="HAD-like_sf"/>
</dbReference>
<dbReference type="Pfam" id="PF13419">
    <property type="entry name" value="HAD_2"/>
    <property type="match status" value="1"/>
</dbReference>
<dbReference type="AlphaFoldDB" id="A0A0K0FEK2"/>
<keyword evidence="1" id="KW-0007">Acetylation</keyword>
<dbReference type="SFLD" id="SFLDG01129">
    <property type="entry name" value="C1.5:_HAD__Beta-PGM__Phosphata"/>
    <property type="match status" value="1"/>
</dbReference>
<dbReference type="Gene3D" id="3.40.50.1000">
    <property type="entry name" value="HAD superfamily/HAD-like"/>
    <property type="match status" value="1"/>
</dbReference>
<dbReference type="InterPro" id="IPR041492">
    <property type="entry name" value="HAD_2"/>
</dbReference>
<dbReference type="InterPro" id="IPR006439">
    <property type="entry name" value="HAD-SF_hydro_IA"/>
</dbReference>
<accession>A0A0K0FEK2</accession>
<evidence type="ECO:0000313" key="3">
    <source>
        <dbReference type="WBParaSite" id="SVE_0728600.1"/>
    </source>
</evidence>
<dbReference type="CDD" id="cd02603">
    <property type="entry name" value="HAD_sEH-N_like"/>
    <property type="match status" value="1"/>
</dbReference>
<organism evidence="2 3">
    <name type="scientific">Strongyloides venezuelensis</name>
    <name type="common">Threadworm</name>
    <dbReference type="NCBI Taxonomy" id="75913"/>
    <lineage>
        <taxon>Eukaryota</taxon>
        <taxon>Metazoa</taxon>
        <taxon>Ecdysozoa</taxon>
        <taxon>Nematoda</taxon>
        <taxon>Chromadorea</taxon>
        <taxon>Rhabditida</taxon>
        <taxon>Tylenchina</taxon>
        <taxon>Panagrolaimomorpha</taxon>
        <taxon>Strongyloidoidea</taxon>
        <taxon>Strongyloididae</taxon>
        <taxon>Strongyloides</taxon>
    </lineage>
</organism>
<reference evidence="3" key="2">
    <citation type="submission" date="2015-08" db="UniProtKB">
        <authorList>
            <consortium name="WormBaseParasite"/>
        </authorList>
    </citation>
    <scope>IDENTIFICATION</scope>
</reference>
<dbReference type="InterPro" id="IPR052898">
    <property type="entry name" value="ACAD10-like"/>
</dbReference>
<dbReference type="Gene3D" id="1.10.150.240">
    <property type="entry name" value="Putative phosphatase, domain 2"/>
    <property type="match status" value="1"/>
</dbReference>
<dbReference type="PANTHER" id="PTHR47829:SF1">
    <property type="entry name" value="HAD FAMILY PHOSPHATASE"/>
    <property type="match status" value="1"/>
</dbReference>
<dbReference type="NCBIfam" id="TIGR02247">
    <property type="entry name" value="HAD-1A3-hyp"/>
    <property type="match status" value="1"/>
</dbReference>
<evidence type="ECO:0000313" key="2">
    <source>
        <dbReference type="Proteomes" id="UP000035680"/>
    </source>
</evidence>
<dbReference type="SUPFAM" id="SSF56784">
    <property type="entry name" value="HAD-like"/>
    <property type="match status" value="1"/>
</dbReference>
<dbReference type="InterPro" id="IPR023198">
    <property type="entry name" value="PGP-like_dom2"/>
</dbReference>
<dbReference type="NCBIfam" id="TIGR01509">
    <property type="entry name" value="HAD-SF-IA-v3"/>
    <property type="match status" value="1"/>
</dbReference>